<dbReference type="PANTHER" id="PTHR38104:SF1">
    <property type="entry name" value="ANTI-SIGMA-E FACTOR RSEA"/>
    <property type="match status" value="1"/>
</dbReference>
<evidence type="ECO:0000313" key="2">
    <source>
        <dbReference type="EMBL" id="PYE79203.1"/>
    </source>
</evidence>
<accession>A0A318T108</accession>
<name>A0A318T108_9BURK</name>
<dbReference type="OrthoDB" id="8561243at2"/>
<evidence type="ECO:0000313" key="3">
    <source>
        <dbReference type="Proteomes" id="UP000247540"/>
    </source>
</evidence>
<comment type="caution">
    <text evidence="2">The sequence shown here is derived from an EMBL/GenBank/DDBJ whole genome shotgun (WGS) entry which is preliminary data.</text>
</comment>
<reference evidence="2 3" key="1">
    <citation type="submission" date="2018-06" db="EMBL/GenBank/DDBJ databases">
        <title>Genomic Encyclopedia of Type Strains, Phase III (KMG-III): the genomes of soil and plant-associated and newly described type strains.</title>
        <authorList>
            <person name="Whitman W."/>
        </authorList>
    </citation>
    <scope>NUCLEOTIDE SEQUENCE [LARGE SCALE GENOMIC DNA]</scope>
    <source>
        <strain evidence="2 3">CECT 7646</strain>
    </source>
</reference>
<gene>
    <name evidence="2" type="ORF">DFQ15_103191</name>
</gene>
<keyword evidence="3" id="KW-1185">Reference proteome</keyword>
<sequence>MNKIPQDFDRLSALADGALYGEEFDPTLDWLTQDAEAQTRWHAYHVIGDVLRSPDLARGAADMNFVARLQSRLAAEPLPQLAEAPETAVVHPQPTVEVSRVTPIRAATARPAANADVFRWKAVAGFASLAAVVAVGWSSFAGIAGIGGNGAGAVLAAAPAGAAAQGADTVRLVSAGAVPATGTPVNRTAAFSATVPVLLAGSDTPQVMLRNPRLDEFLAAHGQATSGSVLQSPPGFVRNASFEGANR</sequence>
<dbReference type="AlphaFoldDB" id="A0A318T108"/>
<feature type="domain" description="Anti sigma-E protein RseA N-terminal" evidence="1">
    <location>
        <begin position="9"/>
        <end position="85"/>
    </location>
</feature>
<dbReference type="SUPFAM" id="SSF89069">
    <property type="entry name" value="N-terminal, cytoplasmic domain of anti-sigmaE factor RseA"/>
    <property type="match status" value="1"/>
</dbReference>
<proteinExistence type="predicted"/>
<dbReference type="InterPro" id="IPR005572">
    <property type="entry name" value="Anti-sigma_E_RseA_N"/>
</dbReference>
<dbReference type="InterPro" id="IPR036147">
    <property type="entry name" value="Anti-sigma_E_RseA_N_sf"/>
</dbReference>
<dbReference type="InterPro" id="IPR052383">
    <property type="entry name" value="Anti-sigma-E_RseA-like"/>
</dbReference>
<dbReference type="Pfam" id="PF03872">
    <property type="entry name" value="RseA_N"/>
    <property type="match status" value="1"/>
</dbReference>
<protein>
    <submittedName>
        <fullName evidence="2">RseA-like anti sigma(E) protein</fullName>
    </submittedName>
</protein>
<organism evidence="2 3">
    <name type="scientific">Xylophilus ampelinus</name>
    <dbReference type="NCBI Taxonomy" id="54067"/>
    <lineage>
        <taxon>Bacteria</taxon>
        <taxon>Pseudomonadati</taxon>
        <taxon>Pseudomonadota</taxon>
        <taxon>Betaproteobacteria</taxon>
        <taxon>Burkholderiales</taxon>
        <taxon>Xylophilus</taxon>
    </lineage>
</organism>
<dbReference type="Proteomes" id="UP000247540">
    <property type="component" value="Unassembled WGS sequence"/>
</dbReference>
<dbReference type="CDD" id="cd16328">
    <property type="entry name" value="RseA_N"/>
    <property type="match status" value="1"/>
</dbReference>
<dbReference type="PANTHER" id="PTHR38104">
    <property type="match status" value="1"/>
</dbReference>
<dbReference type="RefSeq" id="WP_110464698.1">
    <property type="nucleotide sequence ID" value="NZ_JAMOFZ010000003.1"/>
</dbReference>
<dbReference type="EMBL" id="QJTC01000003">
    <property type="protein sequence ID" value="PYE79203.1"/>
    <property type="molecule type" value="Genomic_DNA"/>
</dbReference>
<dbReference type="GO" id="GO:0016989">
    <property type="term" value="F:sigma factor antagonist activity"/>
    <property type="evidence" value="ECO:0007669"/>
    <property type="project" value="InterPro"/>
</dbReference>
<evidence type="ECO:0000259" key="1">
    <source>
        <dbReference type="Pfam" id="PF03872"/>
    </source>
</evidence>
<dbReference type="Gene3D" id="1.10.10.880">
    <property type="entry name" value="Anti sigma-E protein RseA, N-terminal domain"/>
    <property type="match status" value="1"/>
</dbReference>